<dbReference type="InterPro" id="IPR036249">
    <property type="entry name" value="Thioredoxin-like_sf"/>
</dbReference>
<keyword evidence="2" id="KW-1185">Reference proteome</keyword>
<comment type="caution">
    <text evidence="1">The sequence shown here is derived from an EMBL/GenBank/DDBJ whole genome shotgun (WGS) entry which is preliminary data.</text>
</comment>
<organism evidence="1 2">
    <name type="scientific">Bythopirellula polymerisocia</name>
    <dbReference type="NCBI Taxonomy" id="2528003"/>
    <lineage>
        <taxon>Bacteria</taxon>
        <taxon>Pseudomonadati</taxon>
        <taxon>Planctomycetota</taxon>
        <taxon>Planctomycetia</taxon>
        <taxon>Pirellulales</taxon>
        <taxon>Lacipirellulaceae</taxon>
        <taxon>Bythopirellula</taxon>
    </lineage>
</organism>
<sequence>MTGFLSILTVAATLATAIVETKPAIEKEVEPPAHQVIAIYFHRTQRCPTCKRIGALAEEAIRRGFPKEIKTRVVEYRLVDFQDKKNTKLVKQYGINTPTLVLSNVFDGEVVRATSMPTIWQLVGKPEEFQAYVQDGVTKYLKQTRKAAESKE</sequence>
<evidence type="ECO:0000313" key="1">
    <source>
        <dbReference type="EMBL" id="TWU30520.1"/>
    </source>
</evidence>
<dbReference type="AlphaFoldDB" id="A0A5C6D0W8"/>
<dbReference type="InterPro" id="IPR047698">
    <property type="entry name" value="ArsF-like"/>
</dbReference>
<dbReference type="OrthoDB" id="280404at2"/>
<proteinExistence type="predicted"/>
<dbReference type="NCBIfam" id="NF040494">
    <property type="entry name" value="nitrored_ArsF"/>
    <property type="match status" value="1"/>
</dbReference>
<dbReference type="RefSeq" id="WP_146448848.1">
    <property type="nucleotide sequence ID" value="NZ_SJPS01000001.1"/>
</dbReference>
<name>A0A5C6D0W8_9BACT</name>
<dbReference type="Proteomes" id="UP000318437">
    <property type="component" value="Unassembled WGS sequence"/>
</dbReference>
<accession>A0A5C6D0W8</accession>
<protein>
    <recommendedName>
        <fullName evidence="3">Thioredoxin domain-containing protein</fullName>
    </recommendedName>
</protein>
<evidence type="ECO:0000313" key="2">
    <source>
        <dbReference type="Proteomes" id="UP000318437"/>
    </source>
</evidence>
<dbReference type="SUPFAM" id="SSF52833">
    <property type="entry name" value="Thioredoxin-like"/>
    <property type="match status" value="1"/>
</dbReference>
<dbReference type="Gene3D" id="3.40.30.10">
    <property type="entry name" value="Glutaredoxin"/>
    <property type="match status" value="1"/>
</dbReference>
<gene>
    <name evidence="1" type="ORF">Pla144_13070</name>
</gene>
<evidence type="ECO:0008006" key="3">
    <source>
        <dbReference type="Google" id="ProtNLM"/>
    </source>
</evidence>
<dbReference type="EMBL" id="SJPS01000001">
    <property type="protein sequence ID" value="TWU30520.1"/>
    <property type="molecule type" value="Genomic_DNA"/>
</dbReference>
<reference evidence="1 2" key="1">
    <citation type="submission" date="2019-02" db="EMBL/GenBank/DDBJ databases">
        <title>Deep-cultivation of Planctomycetes and their phenomic and genomic characterization uncovers novel biology.</title>
        <authorList>
            <person name="Wiegand S."/>
            <person name="Jogler M."/>
            <person name="Boedeker C."/>
            <person name="Pinto D."/>
            <person name="Vollmers J."/>
            <person name="Rivas-Marin E."/>
            <person name="Kohn T."/>
            <person name="Peeters S.H."/>
            <person name="Heuer A."/>
            <person name="Rast P."/>
            <person name="Oberbeckmann S."/>
            <person name="Bunk B."/>
            <person name="Jeske O."/>
            <person name="Meyerdierks A."/>
            <person name="Storesund J.E."/>
            <person name="Kallscheuer N."/>
            <person name="Luecker S."/>
            <person name="Lage O.M."/>
            <person name="Pohl T."/>
            <person name="Merkel B.J."/>
            <person name="Hornburger P."/>
            <person name="Mueller R.-W."/>
            <person name="Bruemmer F."/>
            <person name="Labrenz M."/>
            <person name="Spormann A.M."/>
            <person name="Op Den Camp H."/>
            <person name="Overmann J."/>
            <person name="Amann R."/>
            <person name="Jetten M.S.M."/>
            <person name="Mascher T."/>
            <person name="Medema M.H."/>
            <person name="Devos D.P."/>
            <person name="Kaster A.-K."/>
            <person name="Ovreas L."/>
            <person name="Rohde M."/>
            <person name="Galperin M.Y."/>
            <person name="Jogler C."/>
        </authorList>
    </citation>
    <scope>NUCLEOTIDE SEQUENCE [LARGE SCALE GENOMIC DNA]</scope>
    <source>
        <strain evidence="1 2">Pla144</strain>
    </source>
</reference>